<sequence length="255" mass="29264">MSNQRRYQEIGRKIELLLLSGEFSPGARLPSERELSEQFGASRAIIREAVIMLELKGLVEVKQGAGIFFLDFSDSNTVLEDAISEIGPFELLQARQLLETNIASFAATQIKANEIKEMRMLLVEQESEINGDSLRFNELDHQFHKMIAESTQNNLLIQMAESMWANVRTNNSLWEALNNQFLHEERLQNLWLSDHKKILMALQRRSPQEAKLVVWQHIEHAKQELFKLANVDEPDFDGYMYTANSVPTLDVSSES</sequence>
<dbReference type="SUPFAM" id="SSF48008">
    <property type="entry name" value="GntR ligand-binding domain-like"/>
    <property type="match status" value="1"/>
</dbReference>
<dbReference type="SMART" id="SM00895">
    <property type="entry name" value="FCD"/>
    <property type="match status" value="1"/>
</dbReference>
<dbReference type="Pfam" id="PF00392">
    <property type="entry name" value="GntR"/>
    <property type="match status" value="1"/>
</dbReference>
<protein>
    <submittedName>
        <fullName evidence="5">GntR family transcriptional regulator</fullName>
    </submittedName>
</protein>
<dbReference type="RefSeq" id="WP_120355171.1">
    <property type="nucleotide sequence ID" value="NZ_RAQO01000006.1"/>
</dbReference>
<dbReference type="PANTHER" id="PTHR43537">
    <property type="entry name" value="TRANSCRIPTIONAL REGULATOR, GNTR FAMILY"/>
    <property type="match status" value="1"/>
</dbReference>
<dbReference type="InterPro" id="IPR000524">
    <property type="entry name" value="Tscrpt_reg_HTH_GntR"/>
</dbReference>
<organism evidence="5 6">
    <name type="scientific">Alginatibacterium sediminis</name>
    <dbReference type="NCBI Taxonomy" id="2164068"/>
    <lineage>
        <taxon>Bacteria</taxon>
        <taxon>Pseudomonadati</taxon>
        <taxon>Pseudomonadota</taxon>
        <taxon>Gammaproteobacteria</taxon>
        <taxon>Alteromonadales</taxon>
        <taxon>Alteromonadaceae</taxon>
        <taxon>Alginatibacterium</taxon>
    </lineage>
</organism>
<dbReference type="InterPro" id="IPR036390">
    <property type="entry name" value="WH_DNA-bd_sf"/>
</dbReference>
<dbReference type="Pfam" id="PF07729">
    <property type="entry name" value="FCD"/>
    <property type="match status" value="1"/>
</dbReference>
<dbReference type="EMBL" id="RAQO01000006">
    <property type="protein sequence ID" value="RKF17945.1"/>
    <property type="molecule type" value="Genomic_DNA"/>
</dbReference>
<dbReference type="PRINTS" id="PR00035">
    <property type="entry name" value="HTHGNTR"/>
</dbReference>
<dbReference type="Gene3D" id="1.20.120.530">
    <property type="entry name" value="GntR ligand-binding domain-like"/>
    <property type="match status" value="1"/>
</dbReference>
<dbReference type="InterPro" id="IPR036388">
    <property type="entry name" value="WH-like_DNA-bd_sf"/>
</dbReference>
<comment type="caution">
    <text evidence="5">The sequence shown here is derived from an EMBL/GenBank/DDBJ whole genome shotgun (WGS) entry which is preliminary data.</text>
</comment>
<keyword evidence="6" id="KW-1185">Reference proteome</keyword>
<dbReference type="CDD" id="cd07377">
    <property type="entry name" value="WHTH_GntR"/>
    <property type="match status" value="1"/>
</dbReference>
<dbReference type="SMART" id="SM00345">
    <property type="entry name" value="HTH_GNTR"/>
    <property type="match status" value="1"/>
</dbReference>
<dbReference type="GO" id="GO:0003677">
    <property type="term" value="F:DNA binding"/>
    <property type="evidence" value="ECO:0007669"/>
    <property type="project" value="UniProtKB-KW"/>
</dbReference>
<proteinExistence type="predicted"/>
<feature type="domain" description="HTH gntR-type" evidence="4">
    <location>
        <begin position="4"/>
        <end position="72"/>
    </location>
</feature>
<dbReference type="Gene3D" id="1.10.10.10">
    <property type="entry name" value="Winged helix-like DNA-binding domain superfamily/Winged helix DNA-binding domain"/>
    <property type="match status" value="1"/>
</dbReference>
<dbReference type="Proteomes" id="UP000286482">
    <property type="component" value="Unassembled WGS sequence"/>
</dbReference>
<keyword evidence="3" id="KW-0804">Transcription</keyword>
<evidence type="ECO:0000256" key="2">
    <source>
        <dbReference type="ARBA" id="ARBA00023125"/>
    </source>
</evidence>
<dbReference type="GO" id="GO:0003700">
    <property type="term" value="F:DNA-binding transcription factor activity"/>
    <property type="evidence" value="ECO:0007669"/>
    <property type="project" value="InterPro"/>
</dbReference>
<dbReference type="PANTHER" id="PTHR43537:SF5">
    <property type="entry name" value="UXU OPERON TRANSCRIPTIONAL REGULATOR"/>
    <property type="match status" value="1"/>
</dbReference>
<dbReference type="OrthoDB" id="5450856at2"/>
<dbReference type="InterPro" id="IPR008920">
    <property type="entry name" value="TF_FadR/GntR_C"/>
</dbReference>
<keyword evidence="1" id="KW-0805">Transcription regulation</keyword>
<dbReference type="AlphaFoldDB" id="A0A420EB90"/>
<dbReference type="PROSITE" id="PS50949">
    <property type="entry name" value="HTH_GNTR"/>
    <property type="match status" value="1"/>
</dbReference>
<evidence type="ECO:0000256" key="1">
    <source>
        <dbReference type="ARBA" id="ARBA00023015"/>
    </source>
</evidence>
<accession>A0A420EB90</accession>
<keyword evidence="2" id="KW-0238">DNA-binding</keyword>
<evidence type="ECO:0000313" key="5">
    <source>
        <dbReference type="EMBL" id="RKF17945.1"/>
    </source>
</evidence>
<gene>
    <name evidence="5" type="ORF">DBZ36_11895</name>
</gene>
<evidence type="ECO:0000259" key="4">
    <source>
        <dbReference type="PROSITE" id="PS50949"/>
    </source>
</evidence>
<dbReference type="SUPFAM" id="SSF46785">
    <property type="entry name" value="Winged helix' DNA-binding domain"/>
    <property type="match status" value="1"/>
</dbReference>
<evidence type="ECO:0000256" key="3">
    <source>
        <dbReference type="ARBA" id="ARBA00023163"/>
    </source>
</evidence>
<reference evidence="5 6" key="1">
    <citation type="submission" date="2018-09" db="EMBL/GenBank/DDBJ databases">
        <authorList>
            <person name="Wang Z."/>
        </authorList>
    </citation>
    <scope>NUCLEOTIDE SEQUENCE [LARGE SCALE GENOMIC DNA]</scope>
    <source>
        <strain evidence="5 6">ALS 81</strain>
    </source>
</reference>
<dbReference type="InterPro" id="IPR011711">
    <property type="entry name" value="GntR_C"/>
</dbReference>
<name>A0A420EB90_9ALTE</name>
<evidence type="ECO:0000313" key="6">
    <source>
        <dbReference type="Proteomes" id="UP000286482"/>
    </source>
</evidence>